<evidence type="ECO:0008006" key="4">
    <source>
        <dbReference type="Google" id="ProtNLM"/>
    </source>
</evidence>
<proteinExistence type="predicted"/>
<accession>A0A9D5QCZ6</accession>
<feature type="signal peptide" evidence="1">
    <location>
        <begin position="1"/>
        <end position="21"/>
    </location>
</feature>
<evidence type="ECO:0000313" key="2">
    <source>
        <dbReference type="EMBL" id="MBD3364572.1"/>
    </source>
</evidence>
<sequence length="205" mass="22097">MKKVFLTVLLAAFLAAVAVWGAPRVVEAFQEADFTPTFPTTETIVTLNFSVDTACAVQFISSGRGGECKTWLVLDSDSLPTIGEATYYSSLAVMYVCQVEAGEHTVLLKAFGVDGGLCENAYLQALIFEPDEPSAVVELPVYGTPTSRAERVYRVGDLIGIQTLDAAVYDASGRLVERPLGSFAPESAGVYYITGEEHIRKIVVQ</sequence>
<reference evidence="2" key="1">
    <citation type="submission" date="2019-11" db="EMBL/GenBank/DDBJ databases">
        <title>Microbial mats filling the niche in hypersaline microbial mats.</title>
        <authorList>
            <person name="Wong H.L."/>
            <person name="Macleod F.I."/>
            <person name="White R.A. III"/>
            <person name="Burns B.P."/>
        </authorList>
    </citation>
    <scope>NUCLEOTIDE SEQUENCE</scope>
    <source>
        <strain evidence="2">Bin_327</strain>
    </source>
</reference>
<keyword evidence="1" id="KW-0732">Signal</keyword>
<name>A0A9D5QCZ6_UNCW3</name>
<evidence type="ECO:0000313" key="3">
    <source>
        <dbReference type="Proteomes" id="UP000630660"/>
    </source>
</evidence>
<dbReference type="EMBL" id="WJKJ01000162">
    <property type="protein sequence ID" value="MBD3364572.1"/>
    <property type="molecule type" value="Genomic_DNA"/>
</dbReference>
<evidence type="ECO:0000256" key="1">
    <source>
        <dbReference type="SAM" id="SignalP"/>
    </source>
</evidence>
<comment type="caution">
    <text evidence="2">The sequence shown here is derived from an EMBL/GenBank/DDBJ whole genome shotgun (WGS) entry which is preliminary data.</text>
</comment>
<protein>
    <recommendedName>
        <fullName evidence="4">T9SS type A sorting domain-containing protein</fullName>
    </recommendedName>
</protein>
<gene>
    <name evidence="2" type="ORF">GF359_05095</name>
</gene>
<dbReference type="AlphaFoldDB" id="A0A9D5QCZ6"/>
<organism evidence="2 3">
    <name type="scientific">candidate division WOR-3 bacterium</name>
    <dbReference type="NCBI Taxonomy" id="2052148"/>
    <lineage>
        <taxon>Bacteria</taxon>
        <taxon>Bacteria division WOR-3</taxon>
    </lineage>
</organism>
<dbReference type="Proteomes" id="UP000630660">
    <property type="component" value="Unassembled WGS sequence"/>
</dbReference>
<feature type="chain" id="PRO_5039154658" description="T9SS type A sorting domain-containing protein" evidence="1">
    <location>
        <begin position="22"/>
        <end position="205"/>
    </location>
</feature>